<evidence type="ECO:0000256" key="2">
    <source>
        <dbReference type="ARBA" id="ARBA00019062"/>
    </source>
</evidence>
<evidence type="ECO:0000259" key="7">
    <source>
        <dbReference type="Pfam" id="PF09468"/>
    </source>
</evidence>
<dbReference type="AlphaFoldDB" id="A0A4T0IZG5"/>
<keyword evidence="3" id="KW-0539">Nucleus</keyword>
<feature type="compositionally biased region" description="Polar residues" evidence="6">
    <location>
        <begin position="233"/>
        <end position="244"/>
    </location>
</feature>
<feature type="domain" description="Rnh202 triple barrel" evidence="8">
    <location>
        <begin position="8"/>
        <end position="80"/>
    </location>
</feature>
<dbReference type="GO" id="GO:0006401">
    <property type="term" value="P:RNA catabolic process"/>
    <property type="evidence" value="ECO:0007669"/>
    <property type="project" value="TreeGrafter"/>
</dbReference>
<dbReference type="Pfam" id="PF17745">
    <property type="entry name" value="Ydr279_N"/>
    <property type="match status" value="1"/>
</dbReference>
<dbReference type="PANTHER" id="PTHR13383">
    <property type="entry name" value="RIBONUCLEASE H2 SUBUNIT B"/>
    <property type="match status" value="1"/>
</dbReference>
<dbReference type="EMBL" id="SPOI01000170">
    <property type="protein sequence ID" value="TIB34132.1"/>
    <property type="molecule type" value="Genomic_DNA"/>
</dbReference>
<evidence type="ECO:0000256" key="4">
    <source>
        <dbReference type="ARBA" id="ARBA00024778"/>
    </source>
</evidence>
<evidence type="ECO:0000313" key="9">
    <source>
        <dbReference type="EMBL" id="TIB34132.1"/>
    </source>
</evidence>
<evidence type="ECO:0000256" key="3">
    <source>
        <dbReference type="ARBA" id="ARBA00023242"/>
    </source>
</evidence>
<comment type="subcellular location">
    <subcellularLocation>
        <location evidence="1">Nucleus</location>
    </subcellularLocation>
</comment>
<proteinExistence type="predicted"/>
<dbReference type="InterPro" id="IPR040456">
    <property type="entry name" value="RNase_H2_suB"/>
</dbReference>
<feature type="compositionally biased region" description="Basic and acidic residues" evidence="6">
    <location>
        <begin position="249"/>
        <end position="263"/>
    </location>
</feature>
<evidence type="ECO:0000313" key="10">
    <source>
        <dbReference type="Proteomes" id="UP000310689"/>
    </source>
</evidence>
<name>A0A4T0IZG5_WALIC</name>
<comment type="caution">
    <text evidence="9">The sequence shown here is derived from an EMBL/GenBank/DDBJ whole genome shotgun (WGS) entry which is preliminary data.</text>
</comment>
<dbReference type="PANTHER" id="PTHR13383:SF11">
    <property type="entry name" value="RIBONUCLEASE H2 SUBUNIT B"/>
    <property type="match status" value="1"/>
</dbReference>
<organism evidence="9 10">
    <name type="scientific">Wallemia ichthyophaga</name>
    <dbReference type="NCBI Taxonomy" id="245174"/>
    <lineage>
        <taxon>Eukaryota</taxon>
        <taxon>Fungi</taxon>
        <taxon>Dikarya</taxon>
        <taxon>Basidiomycota</taxon>
        <taxon>Wallemiomycotina</taxon>
        <taxon>Wallemiomycetes</taxon>
        <taxon>Wallemiales</taxon>
        <taxon>Wallemiaceae</taxon>
        <taxon>Wallemia</taxon>
    </lineage>
</organism>
<feature type="region of interest" description="Disordered" evidence="6">
    <location>
        <begin position="229"/>
        <end position="278"/>
    </location>
</feature>
<dbReference type="GO" id="GO:0005654">
    <property type="term" value="C:nucleoplasm"/>
    <property type="evidence" value="ECO:0007669"/>
    <property type="project" value="TreeGrafter"/>
</dbReference>
<feature type="domain" description="Ribonuclease H2 subunit B wHTH" evidence="7">
    <location>
        <begin position="83"/>
        <end position="202"/>
    </location>
</feature>
<evidence type="ECO:0000256" key="1">
    <source>
        <dbReference type="ARBA" id="ARBA00004123"/>
    </source>
</evidence>
<sequence length="298" mass="33808">MAHKLIALPEDCFNERGCASIVRVPRPLNTQERILVAVSSDSDRLYEMHATQARHEEDRCWFVDQLIVADPRLITATPLDPTFIVASLLLSVPDHARSTYSRFEDITDTLRNAHTDCDILPLLHTNAAKAGLERCCESKELAADEMVYKLSEPRYLGYVDTKIARCLSTVVAQRDIKCVEPPTHHLLTPELTLQSYKRNMVECVLYNVPYSLHTIVRQHNTTPDLDAFDAEQSKQTHQSDTLIRSNKGGYDEGKELDREEVKKPAKASRGAENLKKVDTSKMMKLDGFFAKKPVNRKE</sequence>
<dbReference type="InterPro" id="IPR041195">
    <property type="entry name" value="Rnh202_N"/>
</dbReference>
<dbReference type="Proteomes" id="UP000310689">
    <property type="component" value="Unassembled WGS sequence"/>
</dbReference>
<reference evidence="9 10" key="1">
    <citation type="submission" date="2019-03" db="EMBL/GenBank/DDBJ databases">
        <title>Sequencing 23 genomes of Wallemia ichthyophaga.</title>
        <authorList>
            <person name="Gostincar C."/>
        </authorList>
    </citation>
    <scope>NUCLEOTIDE SEQUENCE [LARGE SCALE GENOMIC DNA]</scope>
    <source>
        <strain evidence="9 10">EXF-6200</strain>
    </source>
</reference>
<evidence type="ECO:0000256" key="5">
    <source>
        <dbReference type="ARBA" id="ARBA00033464"/>
    </source>
</evidence>
<dbReference type="Gene3D" id="2.20.25.530">
    <property type="match status" value="1"/>
</dbReference>
<accession>A0A4T0IZG5</accession>
<evidence type="ECO:0000259" key="8">
    <source>
        <dbReference type="Pfam" id="PF17745"/>
    </source>
</evidence>
<dbReference type="InterPro" id="IPR019024">
    <property type="entry name" value="RNase_H2_suB_wHTH"/>
</dbReference>
<dbReference type="GO" id="GO:0032299">
    <property type="term" value="C:ribonuclease H2 complex"/>
    <property type="evidence" value="ECO:0007669"/>
    <property type="project" value="InterPro"/>
</dbReference>
<evidence type="ECO:0000256" key="6">
    <source>
        <dbReference type="SAM" id="MobiDB-lite"/>
    </source>
</evidence>
<protein>
    <recommendedName>
        <fullName evidence="2">Ribonuclease H2 subunit B</fullName>
    </recommendedName>
    <alternativeName>
        <fullName evidence="5">Ribonuclease HI subunit B</fullName>
    </alternativeName>
</protein>
<gene>
    <name evidence="9" type="ORF">E3P86_02873</name>
</gene>
<dbReference type="Gene3D" id="1.10.20.120">
    <property type="match status" value="1"/>
</dbReference>
<comment type="function">
    <text evidence="4">Non catalytic subunit of RNase H2, an endonuclease that specifically degrades the RNA of RNA:DNA hybrids. Participates in DNA replication, possibly by mediating the removal of lagging-strand Okazaki fragment RNA primers during DNA replication. Mediates the excision of single ribonucleotides from DNA:RNA duplexes.</text>
</comment>
<dbReference type="Pfam" id="PF09468">
    <property type="entry name" value="RNase_H2-Ydr279"/>
    <property type="match status" value="1"/>
</dbReference>